<dbReference type="Proteomes" id="UP000054995">
    <property type="component" value="Unassembled WGS sequence"/>
</dbReference>
<feature type="region of interest" description="Disordered" evidence="1">
    <location>
        <begin position="141"/>
        <end position="174"/>
    </location>
</feature>
<dbReference type="AlphaFoldDB" id="A0A0V1FZR5"/>
<evidence type="ECO:0000313" key="3">
    <source>
        <dbReference type="Proteomes" id="UP000054995"/>
    </source>
</evidence>
<name>A0A0V1FZR5_TRIPS</name>
<gene>
    <name evidence="2" type="ORF">T4D_7053</name>
</gene>
<proteinExistence type="predicted"/>
<reference evidence="2 3" key="1">
    <citation type="submission" date="2015-01" db="EMBL/GenBank/DDBJ databases">
        <title>Evolution of Trichinella species and genotypes.</title>
        <authorList>
            <person name="Korhonen P.K."/>
            <person name="Edoardo P."/>
            <person name="Giuseppe L.R."/>
            <person name="Gasser R.B."/>
        </authorList>
    </citation>
    <scope>NUCLEOTIDE SEQUENCE [LARGE SCALE GENOMIC DNA]</scope>
    <source>
        <strain evidence="2">ISS470</strain>
    </source>
</reference>
<comment type="caution">
    <text evidence="2">The sequence shown here is derived from an EMBL/GenBank/DDBJ whole genome shotgun (WGS) entry which is preliminary data.</text>
</comment>
<keyword evidence="3" id="KW-1185">Reference proteome</keyword>
<evidence type="ECO:0000313" key="2">
    <source>
        <dbReference type="EMBL" id="KRY91556.1"/>
    </source>
</evidence>
<feature type="compositionally biased region" description="Basic and acidic residues" evidence="1">
    <location>
        <begin position="141"/>
        <end position="164"/>
    </location>
</feature>
<evidence type="ECO:0000256" key="1">
    <source>
        <dbReference type="SAM" id="MobiDB-lite"/>
    </source>
</evidence>
<dbReference type="EMBL" id="JYDT01000012">
    <property type="protein sequence ID" value="KRY91556.1"/>
    <property type="molecule type" value="Genomic_DNA"/>
</dbReference>
<sequence length="208" mass="23838">MALDKSIKCLTNDNRKQHVFIGIRWQFQELLVKVRLRQPQSRGNKTSHSSQLKDAAGEDRGWLLATDLHNQTSWYSISRCSAGRSVIPCTTCHSVIDPRKGRKLRECQQDSRGIKLTHPGATLRRNPSIYWTIEQLEFRARAKMRPREQGGASTERRTGADPEKSNPPTPPGEWLQEVVNNGDFAKEISKFRWLYPVADQQPDCCRIL</sequence>
<organism evidence="2 3">
    <name type="scientific">Trichinella pseudospiralis</name>
    <name type="common">Parasitic roundworm</name>
    <dbReference type="NCBI Taxonomy" id="6337"/>
    <lineage>
        <taxon>Eukaryota</taxon>
        <taxon>Metazoa</taxon>
        <taxon>Ecdysozoa</taxon>
        <taxon>Nematoda</taxon>
        <taxon>Enoplea</taxon>
        <taxon>Dorylaimia</taxon>
        <taxon>Trichinellida</taxon>
        <taxon>Trichinellidae</taxon>
        <taxon>Trichinella</taxon>
    </lineage>
</organism>
<dbReference type="OrthoDB" id="5933614at2759"/>
<protein>
    <submittedName>
        <fullName evidence="2">Uncharacterized protein</fullName>
    </submittedName>
</protein>
<accession>A0A0V1FZR5</accession>